<keyword evidence="2" id="KW-0808">Transferase</keyword>
<reference evidence="2 3" key="1">
    <citation type="submission" date="2019-02" db="EMBL/GenBank/DDBJ databases">
        <title>Genomic Encyclopedia of Type Strains, Phase IV (KMG-IV): sequencing the most valuable type-strain genomes for metagenomic binning, comparative biology and taxonomic classification.</title>
        <authorList>
            <person name="Goeker M."/>
        </authorList>
    </citation>
    <scope>NUCLEOTIDE SEQUENCE [LARGE SCALE GENOMIC DNA]</scope>
    <source>
        <strain evidence="2 3">K24</strain>
    </source>
</reference>
<dbReference type="SUPFAM" id="SSF55729">
    <property type="entry name" value="Acyl-CoA N-acyltransferases (Nat)"/>
    <property type="match status" value="1"/>
</dbReference>
<dbReference type="InterPro" id="IPR016181">
    <property type="entry name" value="Acyl_CoA_acyltransferase"/>
</dbReference>
<dbReference type="InterPro" id="IPR000182">
    <property type="entry name" value="GNAT_dom"/>
</dbReference>
<dbReference type="PANTHER" id="PTHR43792">
    <property type="entry name" value="GNAT FAMILY, PUTATIVE (AFU_ORTHOLOGUE AFUA_3G00765)-RELATED-RELATED"/>
    <property type="match status" value="1"/>
</dbReference>
<name>A0A4Q7NJJ6_9BURK</name>
<dbReference type="Gene3D" id="3.40.630.30">
    <property type="match status" value="1"/>
</dbReference>
<feature type="domain" description="N-acetyltransferase" evidence="1">
    <location>
        <begin position="10"/>
        <end position="150"/>
    </location>
</feature>
<dbReference type="Pfam" id="PF13302">
    <property type="entry name" value="Acetyltransf_3"/>
    <property type="match status" value="1"/>
</dbReference>
<evidence type="ECO:0000313" key="3">
    <source>
        <dbReference type="Proteomes" id="UP000292445"/>
    </source>
</evidence>
<evidence type="ECO:0000259" key="1">
    <source>
        <dbReference type="Pfam" id="PF13302"/>
    </source>
</evidence>
<protein>
    <submittedName>
        <fullName evidence="2">RimJ/RimL family protein N-acetyltransferase</fullName>
    </submittedName>
</protein>
<sequence length="185" mass="20723">MSVPDLATPRLLLRPLALADAPAIQHAFARWEIVRFLADRVPWPYPEDGALAFLRDAALPAMAQGREWHWSLRPRQEPGRLIGVISLMDDPDNNRGFWIVPEWQGRGLMTEAAEAVTAYWFDVLGKPRLRVPKAAANIASSRISARGGMRMVATEERGYVSGRLPSEIWEITRAEWLARRGDAAG</sequence>
<comment type="caution">
    <text evidence="2">The sequence shown here is derived from an EMBL/GenBank/DDBJ whole genome shotgun (WGS) entry which is preliminary data.</text>
</comment>
<proteinExistence type="predicted"/>
<gene>
    <name evidence="2" type="ORF">EV675_1034</name>
</gene>
<dbReference type="InterPro" id="IPR051531">
    <property type="entry name" value="N-acetyltransferase"/>
</dbReference>
<dbReference type="RefSeq" id="WP_130356313.1">
    <property type="nucleotide sequence ID" value="NZ_SGXC01000001.1"/>
</dbReference>
<organism evidence="2 3">
    <name type="scientific">Pigmentiphaga kullae</name>
    <dbReference type="NCBI Taxonomy" id="151784"/>
    <lineage>
        <taxon>Bacteria</taxon>
        <taxon>Pseudomonadati</taxon>
        <taxon>Pseudomonadota</taxon>
        <taxon>Betaproteobacteria</taxon>
        <taxon>Burkholderiales</taxon>
        <taxon>Alcaligenaceae</taxon>
        <taxon>Pigmentiphaga</taxon>
    </lineage>
</organism>
<accession>A0A4Q7NJJ6</accession>
<evidence type="ECO:0000313" key="2">
    <source>
        <dbReference type="EMBL" id="RZS85012.1"/>
    </source>
</evidence>
<dbReference type="AlphaFoldDB" id="A0A4Q7NJJ6"/>
<dbReference type="OrthoDB" id="5295305at2"/>
<keyword evidence="3" id="KW-1185">Reference proteome</keyword>
<dbReference type="EMBL" id="SGXC01000001">
    <property type="protein sequence ID" value="RZS85012.1"/>
    <property type="molecule type" value="Genomic_DNA"/>
</dbReference>
<dbReference type="Proteomes" id="UP000292445">
    <property type="component" value="Unassembled WGS sequence"/>
</dbReference>
<dbReference type="GO" id="GO:0016747">
    <property type="term" value="F:acyltransferase activity, transferring groups other than amino-acyl groups"/>
    <property type="evidence" value="ECO:0007669"/>
    <property type="project" value="InterPro"/>
</dbReference>